<proteinExistence type="predicted"/>
<dbReference type="STRING" id="36166.T1GGB8"/>
<dbReference type="EMBL" id="CAQQ02196818">
    <property type="status" value="NOT_ANNOTATED_CDS"/>
    <property type="molecule type" value="Genomic_DNA"/>
</dbReference>
<accession>T1GGB8</accession>
<reference evidence="3" key="1">
    <citation type="submission" date="2013-02" db="EMBL/GenBank/DDBJ databases">
        <authorList>
            <person name="Hughes D."/>
        </authorList>
    </citation>
    <scope>NUCLEOTIDE SEQUENCE</scope>
    <source>
        <strain>Durham</strain>
        <strain evidence="3">NC isolate 2 -- Noor lab</strain>
    </source>
</reference>
<evidence type="ECO:0000313" key="3">
    <source>
        <dbReference type="Proteomes" id="UP000015102"/>
    </source>
</evidence>
<reference evidence="2" key="2">
    <citation type="submission" date="2015-06" db="UniProtKB">
        <authorList>
            <consortium name="EnsemblMetazoa"/>
        </authorList>
    </citation>
    <scope>IDENTIFICATION</scope>
</reference>
<dbReference type="InterPro" id="IPR056264">
    <property type="entry name" value="R2_ABCA1-4-like"/>
</dbReference>
<protein>
    <recommendedName>
        <fullName evidence="1">ABCA1-4-like C-terminal R2 regulatory domain-containing protein</fullName>
    </recommendedName>
</protein>
<feature type="domain" description="ABCA1-4-like C-terminal R2 regulatory" evidence="1">
    <location>
        <begin position="10"/>
        <end position="55"/>
    </location>
</feature>
<organism evidence="2 3">
    <name type="scientific">Megaselia scalaris</name>
    <name type="common">Humpbacked fly</name>
    <name type="synonym">Phora scalaris</name>
    <dbReference type="NCBI Taxonomy" id="36166"/>
    <lineage>
        <taxon>Eukaryota</taxon>
        <taxon>Metazoa</taxon>
        <taxon>Ecdysozoa</taxon>
        <taxon>Arthropoda</taxon>
        <taxon>Hexapoda</taxon>
        <taxon>Insecta</taxon>
        <taxon>Pterygota</taxon>
        <taxon>Neoptera</taxon>
        <taxon>Endopterygota</taxon>
        <taxon>Diptera</taxon>
        <taxon>Brachycera</taxon>
        <taxon>Muscomorpha</taxon>
        <taxon>Platypezoidea</taxon>
        <taxon>Phoridae</taxon>
        <taxon>Megaseliini</taxon>
        <taxon>Megaselia</taxon>
    </lineage>
</organism>
<sequence length="79" mass="9451">MICVGQSATYLSAQIERYLIYHIPTSLRQVKWSYIFGLMEDIKEDYFIEDYTISQTTLEEVFFALAGNQILRKRRRFKC</sequence>
<dbReference type="Proteomes" id="UP000015102">
    <property type="component" value="Unassembled WGS sequence"/>
</dbReference>
<dbReference type="HOGENOM" id="CLU_2608789_0_0_1"/>
<dbReference type="Pfam" id="PF23321">
    <property type="entry name" value="R1_ABCA1"/>
    <property type="match status" value="1"/>
</dbReference>
<evidence type="ECO:0000313" key="2">
    <source>
        <dbReference type="EnsemblMetazoa" id="MESCA002432-PA"/>
    </source>
</evidence>
<dbReference type="AlphaFoldDB" id="T1GGB8"/>
<name>T1GGB8_MEGSC</name>
<evidence type="ECO:0000259" key="1">
    <source>
        <dbReference type="Pfam" id="PF23321"/>
    </source>
</evidence>
<keyword evidence="3" id="KW-1185">Reference proteome</keyword>
<dbReference type="EnsemblMetazoa" id="MESCA002432-RA">
    <property type="protein sequence ID" value="MESCA002432-PA"/>
    <property type="gene ID" value="MESCA002432"/>
</dbReference>